<evidence type="ECO:0000256" key="2">
    <source>
        <dbReference type="ARBA" id="ARBA00009784"/>
    </source>
</evidence>
<dbReference type="PANTHER" id="PTHR33508">
    <property type="entry name" value="UPF0056 MEMBRANE PROTEIN YHCE"/>
    <property type="match status" value="1"/>
</dbReference>
<keyword evidence="4 7" id="KW-0812">Transmembrane</keyword>
<reference evidence="8 9" key="1">
    <citation type="submission" date="2018-09" db="EMBL/GenBank/DDBJ databases">
        <title>Metagenome Assembled Genomes from an Advanced Water Purification Facility.</title>
        <authorList>
            <person name="Stamps B.W."/>
            <person name="Spear J.R."/>
        </authorList>
    </citation>
    <scope>NUCLEOTIDE SEQUENCE [LARGE SCALE GENOMIC DNA]</scope>
    <source>
        <strain evidence="8">Bin_27_1</strain>
    </source>
</reference>
<feature type="transmembrane region" description="Helical" evidence="7">
    <location>
        <begin position="179"/>
        <end position="200"/>
    </location>
</feature>
<sequence>MEFAKIFITLAALINPFGAIPAFIGLTQGQSSLERRRTARTAALATVLVITVTALAGQYILAGFGITVPSLQVGGGVLLFIVAISMFNAQPAPSRNTPEETDEAAERANIAVVPLTIPLLTGPGTVSTVIIYADQGTNTVLMLLGAGLVMGVVVWFAFNLAGPISRLAGRTGLNIMTRLMGLVLAALAVEFIAAGIRAYVNA</sequence>
<evidence type="ECO:0000256" key="3">
    <source>
        <dbReference type="ARBA" id="ARBA00022475"/>
    </source>
</evidence>
<comment type="similarity">
    <text evidence="2 7">Belongs to the UPF0056 (MarC) family.</text>
</comment>
<evidence type="ECO:0000256" key="6">
    <source>
        <dbReference type="ARBA" id="ARBA00023136"/>
    </source>
</evidence>
<gene>
    <name evidence="8" type="ORF">E6Q80_17805</name>
</gene>
<dbReference type="EMBL" id="SSFD01000291">
    <property type="protein sequence ID" value="TXH81040.1"/>
    <property type="molecule type" value="Genomic_DNA"/>
</dbReference>
<feature type="transmembrane region" description="Helical" evidence="7">
    <location>
        <begin position="38"/>
        <end position="60"/>
    </location>
</feature>
<protein>
    <recommendedName>
        <fullName evidence="7">UPF0056 inner membrane protein</fullName>
    </recommendedName>
</protein>
<dbReference type="InterPro" id="IPR002771">
    <property type="entry name" value="Multi_antbiot-R_MarC"/>
</dbReference>
<comment type="subcellular location">
    <subcellularLocation>
        <location evidence="7">Cell inner membrane</location>
        <topology evidence="7">Multi-pass membrane protein</topology>
    </subcellularLocation>
    <subcellularLocation>
        <location evidence="1">Cell membrane</location>
        <topology evidence="1">Multi-pass membrane protein</topology>
    </subcellularLocation>
</comment>
<keyword evidence="3" id="KW-1003">Cell membrane</keyword>
<proteinExistence type="inferred from homology"/>
<evidence type="ECO:0000256" key="5">
    <source>
        <dbReference type="ARBA" id="ARBA00022989"/>
    </source>
</evidence>
<dbReference type="AlphaFoldDB" id="A0A5C7SB81"/>
<feature type="transmembrane region" description="Helical" evidence="7">
    <location>
        <begin position="139"/>
        <end position="158"/>
    </location>
</feature>
<comment type="caution">
    <text evidence="8">The sequence shown here is derived from an EMBL/GenBank/DDBJ whole genome shotgun (WGS) entry which is preliminary data.</text>
</comment>
<evidence type="ECO:0000313" key="9">
    <source>
        <dbReference type="Proteomes" id="UP000321192"/>
    </source>
</evidence>
<evidence type="ECO:0000256" key="7">
    <source>
        <dbReference type="RuleBase" id="RU362048"/>
    </source>
</evidence>
<dbReference type="NCBIfam" id="TIGR00427">
    <property type="entry name" value="NAAT family transporter"/>
    <property type="match status" value="1"/>
</dbReference>
<dbReference type="PANTHER" id="PTHR33508:SF1">
    <property type="entry name" value="UPF0056 MEMBRANE PROTEIN YHCE"/>
    <property type="match status" value="1"/>
</dbReference>
<keyword evidence="5 7" id="KW-1133">Transmembrane helix</keyword>
<name>A0A5C7SB81_THASP</name>
<evidence type="ECO:0000256" key="4">
    <source>
        <dbReference type="ARBA" id="ARBA00022692"/>
    </source>
</evidence>
<evidence type="ECO:0000313" key="8">
    <source>
        <dbReference type="EMBL" id="TXH81040.1"/>
    </source>
</evidence>
<feature type="transmembrane region" description="Helical" evidence="7">
    <location>
        <begin position="6"/>
        <end position="26"/>
    </location>
</feature>
<evidence type="ECO:0000256" key="1">
    <source>
        <dbReference type="ARBA" id="ARBA00004651"/>
    </source>
</evidence>
<accession>A0A5C7SB81</accession>
<organism evidence="8 9">
    <name type="scientific">Thauera aminoaromatica</name>
    <dbReference type="NCBI Taxonomy" id="164330"/>
    <lineage>
        <taxon>Bacteria</taxon>
        <taxon>Pseudomonadati</taxon>
        <taxon>Pseudomonadota</taxon>
        <taxon>Betaproteobacteria</taxon>
        <taxon>Rhodocyclales</taxon>
        <taxon>Zoogloeaceae</taxon>
        <taxon>Thauera</taxon>
    </lineage>
</organism>
<feature type="transmembrane region" description="Helical" evidence="7">
    <location>
        <begin position="66"/>
        <end position="89"/>
    </location>
</feature>
<dbReference type="RefSeq" id="WP_276660922.1">
    <property type="nucleotide sequence ID" value="NZ_SSFD01000291.1"/>
</dbReference>
<dbReference type="Proteomes" id="UP000321192">
    <property type="component" value="Unassembled WGS sequence"/>
</dbReference>
<dbReference type="Pfam" id="PF01914">
    <property type="entry name" value="MarC"/>
    <property type="match status" value="1"/>
</dbReference>
<dbReference type="GO" id="GO:0005886">
    <property type="term" value="C:plasma membrane"/>
    <property type="evidence" value="ECO:0007669"/>
    <property type="project" value="UniProtKB-SubCell"/>
</dbReference>
<feature type="transmembrane region" description="Helical" evidence="7">
    <location>
        <begin position="110"/>
        <end position="133"/>
    </location>
</feature>
<keyword evidence="6 7" id="KW-0472">Membrane</keyword>